<evidence type="ECO:0000313" key="4">
    <source>
        <dbReference type="RefSeq" id="XP_031568653.1"/>
    </source>
</evidence>
<feature type="compositionally biased region" description="Polar residues" evidence="2">
    <location>
        <begin position="1153"/>
        <end position="1164"/>
    </location>
</feature>
<evidence type="ECO:0000256" key="2">
    <source>
        <dbReference type="SAM" id="MobiDB-lite"/>
    </source>
</evidence>
<dbReference type="SUPFAM" id="SSF50978">
    <property type="entry name" value="WD40 repeat-like"/>
    <property type="match status" value="2"/>
</dbReference>
<feature type="compositionally biased region" description="Basic and acidic residues" evidence="2">
    <location>
        <begin position="1114"/>
        <end position="1124"/>
    </location>
</feature>
<keyword evidence="1" id="KW-0853">WD repeat</keyword>
<feature type="compositionally biased region" description="Polar residues" evidence="2">
    <location>
        <begin position="511"/>
        <end position="522"/>
    </location>
</feature>
<feature type="compositionally biased region" description="Basic and acidic residues" evidence="2">
    <location>
        <begin position="1220"/>
        <end position="1238"/>
    </location>
</feature>
<organism evidence="3 4">
    <name type="scientific">Actinia tenebrosa</name>
    <name type="common">Australian red waratah sea anemone</name>
    <dbReference type="NCBI Taxonomy" id="6105"/>
    <lineage>
        <taxon>Eukaryota</taxon>
        <taxon>Metazoa</taxon>
        <taxon>Cnidaria</taxon>
        <taxon>Anthozoa</taxon>
        <taxon>Hexacorallia</taxon>
        <taxon>Actiniaria</taxon>
        <taxon>Actiniidae</taxon>
        <taxon>Actinia</taxon>
    </lineage>
</organism>
<dbReference type="PANTHER" id="PTHR45532">
    <property type="entry name" value="WD REPEAT-CONTAINING PROTEIN 97"/>
    <property type="match status" value="1"/>
</dbReference>
<dbReference type="InParanoid" id="A0A6P8IQV6"/>
<dbReference type="RefSeq" id="XP_031568653.1">
    <property type="nucleotide sequence ID" value="XM_031712793.1"/>
</dbReference>
<name>A0A6P8IQV6_ACTTE</name>
<feature type="region of interest" description="Disordered" evidence="2">
    <location>
        <begin position="1585"/>
        <end position="1604"/>
    </location>
</feature>
<dbReference type="KEGG" id="aten:116303278"/>
<feature type="compositionally biased region" description="Basic and acidic residues" evidence="2">
    <location>
        <begin position="1585"/>
        <end position="1596"/>
    </location>
</feature>
<feature type="repeat" description="WD" evidence="1">
    <location>
        <begin position="708"/>
        <end position="740"/>
    </location>
</feature>
<feature type="compositionally biased region" description="Basic and acidic residues" evidence="2">
    <location>
        <begin position="26"/>
        <end position="40"/>
    </location>
</feature>
<dbReference type="SMART" id="SM00320">
    <property type="entry name" value="WD40"/>
    <property type="match status" value="4"/>
</dbReference>
<feature type="compositionally biased region" description="Basic residues" evidence="2">
    <location>
        <begin position="1289"/>
        <end position="1300"/>
    </location>
</feature>
<feature type="compositionally biased region" description="Basic and acidic residues" evidence="2">
    <location>
        <begin position="1398"/>
        <end position="1412"/>
    </location>
</feature>
<feature type="compositionally biased region" description="Basic residues" evidence="2">
    <location>
        <begin position="1035"/>
        <end position="1051"/>
    </location>
</feature>
<dbReference type="Proteomes" id="UP000515163">
    <property type="component" value="Unplaced"/>
</dbReference>
<feature type="compositionally biased region" description="Low complexity" evidence="2">
    <location>
        <begin position="44"/>
        <end position="53"/>
    </location>
</feature>
<feature type="region of interest" description="Disordered" evidence="2">
    <location>
        <begin position="918"/>
        <end position="1241"/>
    </location>
</feature>
<keyword evidence="3" id="KW-1185">Reference proteome</keyword>
<evidence type="ECO:0000256" key="1">
    <source>
        <dbReference type="PROSITE-ProRule" id="PRU00221"/>
    </source>
</evidence>
<dbReference type="Pfam" id="PF00400">
    <property type="entry name" value="WD40"/>
    <property type="match status" value="3"/>
</dbReference>
<feature type="unsure residue" description="D or N" evidence="4">
    <location>
        <position position="1689"/>
    </location>
</feature>
<feature type="region of interest" description="Disordered" evidence="2">
    <location>
        <begin position="1388"/>
        <end position="1416"/>
    </location>
</feature>
<feature type="compositionally biased region" description="Basic and acidic residues" evidence="2">
    <location>
        <begin position="1276"/>
        <end position="1285"/>
    </location>
</feature>
<evidence type="ECO:0000313" key="3">
    <source>
        <dbReference type="Proteomes" id="UP000515163"/>
    </source>
</evidence>
<feature type="compositionally biased region" description="Polar residues" evidence="2">
    <location>
        <begin position="1125"/>
        <end position="1138"/>
    </location>
</feature>
<feature type="compositionally biased region" description="Basic and acidic residues" evidence="2">
    <location>
        <begin position="1170"/>
        <end position="1184"/>
    </location>
</feature>
<dbReference type="Gene3D" id="2.130.10.10">
    <property type="entry name" value="YVTN repeat-like/Quinoprotein amine dehydrogenase"/>
    <property type="match status" value="2"/>
</dbReference>
<accession>A0A6P8IQV6</accession>
<reference evidence="4" key="1">
    <citation type="submission" date="2025-08" db="UniProtKB">
        <authorList>
            <consortium name="RefSeq"/>
        </authorList>
    </citation>
    <scope>IDENTIFICATION</scope>
    <source>
        <tissue evidence="4">Tentacle</tissue>
    </source>
</reference>
<feature type="compositionally biased region" description="Polar residues" evidence="2">
    <location>
        <begin position="14"/>
        <end position="25"/>
    </location>
</feature>
<dbReference type="InterPro" id="IPR036322">
    <property type="entry name" value="WD40_repeat_dom_sf"/>
</dbReference>
<gene>
    <name evidence="4" type="primary">LOC116303278</name>
</gene>
<feature type="repeat" description="WD" evidence="1">
    <location>
        <begin position="276"/>
        <end position="308"/>
    </location>
</feature>
<feature type="region of interest" description="Disordered" evidence="2">
    <location>
        <begin position="1473"/>
        <end position="1498"/>
    </location>
</feature>
<sequence>MEPKDDFDEEKTYNVCQDSELSKSGSDTKESIESPEKTDEGSEDSSLSRSILLSDEEDEEETGLSRTKGSYFHVPYGFQSIGCYKHASKNCEIGGVTFNNRFRQFVILDSRGVTSWSYESVYSTVTRHLNYPAYQFNVLRMIIFSRKFNVYFALSKEYALKVFNLNFHEVISVSAEMHSVLCMVFNPARNELITGGTGGMKFWRFGELTKDKRKSFSSDSRPMANYGLVLRESYPKMGGSWVKHVELDVAMQRLYCLSERNVVAYDMVGNELFQVKNAHRGPVTGCVYSKSCNLLVTTGNDCDVNVWSRSGGLVHTFSSHTKVITKIMIHPEASGVVITSSMDGMVKMFSLDVMEEIYSLPVFHEGINWMDYVSPKILYCCSNRQIEVFALNHMVDFWALSRCCVRSMSLVTCDGKSSRVMAVGSDSSVRLLSRAGKTLSTVLPPPTISPLTQVIDVTYSREFNIMYLLIDSQEIWVYYTRTNPATRLEAWQIDYIEDIHSTHSTDHQSNRSRSSTLWNDGQKSPSSKPGSPRPTTPWDGSISLFLDPASNTQHERVSLTCLGMLYSNIIIESIEGLACPDATHFLLAGTEDGRVLFLHMFCKGMKYSQLKVHKGMILDVEYDQITHTLVTQCCALNGIDVQFWSLPDLTLIQQITCQSDITCHVRMEDLFLSGHESGYIGLHRLNPGTEDVPTYHGTEMKKGKRPQSRDHQGPINGIDANKSLGIFCSSSTDGFLRLWDKTKTLLREISLDGSLTAAHFLNNRGDVLIGFKKHIFLISHTKVLPSKELQSGSGDNGLDDAFETESDIYEDPSVRYEGKKILQPDPTNMENYLVPFPNLQLKTSFFMEGRPPPDLQQQDLQENLESISSMSDNLSLAPTDIYYSPYSTPRSMSLSSDPVVGRKDSRVEEIKFSNSDIWKLPDFGDSPVSSPPRTPPPEPTPPSTPPPEELTDEEEQDGKEEQHEPASKDAPSCEECKNPVKIKEKKTINFPSFKREGGRLSNMRIDSKSLRGSSGPGYAAPVVRQNAQIPEPKQYKPRRPPRIVKKTKKTKDKLEENQNEQTENPTETSDPNNNENNPTVKGSGTEEFTQGTDSESVPPNTMNDLHNNQNIKQGDLKSVQDSDIRNQYSRTSSQNVIISAQEAARQEKGAQKNMGQETEGASDNKTLEGSVHDDGDQQKKDKTDNNNTQDNEARETQGEENMLYLDDGSAKNNENTMEGEDAKPSEDDHIHQDLHDGFADWDDDETLQVVYIDPKTGETMEGILGEVPEGAKIIEIKEDPYHDSGRISSGRRSKQKKRQKSVTFNNQKIEDQRKFKSFSRQNDQDLEGDASRTQRGWASRDRTYVVPSAGTNADLQEDLVIKGLRGDSSVSPLTIFALARSRKENAAKQARLAKTARSRADHPLYSPDKNDKSNQVYDAQTDPYKVHVILPAEEEIARLSSQLSATEKAKSLKKPEDNVVKWCINALRTSHTQVSIPEKPSRPGSSQSVSGASDSKEREIKGLREIKKVGIKEGKIIKIKQEAKDDSLELTRDADGFYTDFYRFQSLDDRPASSLDFPSLDVDDYSGNWQEIVLARARLLKQQRLERQKSAKERRTTQQNQLKERWKKTNHFDCTKAETDKPERSVEFLTSSELILNPEVKPTFQDTMKQLKEQELSSDQPFRLRIQPRHGSASLTRPARSIMAVIANDHNVEDIARVMPRPKTAASIPNKCSRFVLVSGDPNPKAPNPTKIEKNLMMTRFPKDRASKKNTRQNRPKPTARKSVET</sequence>
<dbReference type="PANTHER" id="PTHR45532:SF3">
    <property type="match status" value="1"/>
</dbReference>
<feature type="compositionally biased region" description="Acidic residues" evidence="2">
    <location>
        <begin position="949"/>
        <end position="958"/>
    </location>
</feature>
<feature type="repeat" description="WD" evidence="1">
    <location>
        <begin position="317"/>
        <end position="359"/>
    </location>
</feature>
<feature type="compositionally biased region" description="Polar residues" evidence="2">
    <location>
        <begin position="1069"/>
        <end position="1112"/>
    </location>
</feature>
<feature type="region of interest" description="Disordered" evidence="2">
    <location>
        <begin position="1719"/>
        <end position="1766"/>
    </location>
</feature>
<dbReference type="OrthoDB" id="6262491at2759"/>
<feature type="compositionally biased region" description="Basic and acidic residues" evidence="2">
    <location>
        <begin position="974"/>
        <end position="998"/>
    </location>
</feature>
<proteinExistence type="predicted"/>
<feature type="region of interest" description="Disordered" evidence="2">
    <location>
        <begin position="1"/>
        <end position="66"/>
    </location>
</feature>
<feature type="compositionally biased region" description="Pro residues" evidence="2">
    <location>
        <begin position="929"/>
        <end position="948"/>
    </location>
</feature>
<feature type="region of interest" description="Disordered" evidence="2">
    <location>
        <begin position="1276"/>
        <end position="1343"/>
    </location>
</feature>
<feature type="compositionally biased region" description="Low complexity" evidence="2">
    <location>
        <begin position="1482"/>
        <end position="1493"/>
    </location>
</feature>
<dbReference type="InterPro" id="IPR001680">
    <property type="entry name" value="WD40_rpt"/>
</dbReference>
<dbReference type="InterPro" id="IPR015943">
    <property type="entry name" value="WD40/YVTN_repeat-like_dom_sf"/>
</dbReference>
<feature type="compositionally biased region" description="Low complexity" evidence="2">
    <location>
        <begin position="1059"/>
        <end position="1068"/>
    </location>
</feature>
<protein>
    <submittedName>
        <fullName evidence="4">Uncharacterized protein LOC116303278</fullName>
    </submittedName>
</protein>
<feature type="region of interest" description="Disordered" evidence="2">
    <location>
        <begin position="502"/>
        <end position="535"/>
    </location>
</feature>
<dbReference type="PROSITE" id="PS50082">
    <property type="entry name" value="WD_REPEATS_2"/>
    <property type="match status" value="3"/>
</dbReference>
<feature type="compositionally biased region" description="Basic residues" evidence="2">
    <location>
        <begin position="1748"/>
        <end position="1760"/>
    </location>
</feature>